<dbReference type="OrthoDB" id="2860904at2"/>
<dbReference type="InterPro" id="IPR037401">
    <property type="entry name" value="SnoaL-like"/>
</dbReference>
<reference evidence="3" key="1">
    <citation type="submission" date="2016-11" db="EMBL/GenBank/DDBJ databases">
        <authorList>
            <person name="Varghese N."/>
            <person name="Submissions S."/>
        </authorList>
    </citation>
    <scope>NUCLEOTIDE SEQUENCE [LARGE SCALE GENOMIC DNA]</scope>
    <source>
        <strain evidence="3">DSM 22363</strain>
    </source>
</reference>
<dbReference type="InterPro" id="IPR032710">
    <property type="entry name" value="NTF2-like_dom_sf"/>
</dbReference>
<evidence type="ECO:0000259" key="1">
    <source>
        <dbReference type="Pfam" id="PF13577"/>
    </source>
</evidence>
<dbReference type="CDD" id="cd00531">
    <property type="entry name" value="NTF2_like"/>
    <property type="match status" value="1"/>
</dbReference>
<dbReference type="AlphaFoldDB" id="A0A1N6CVS6"/>
<sequence>MTPKNLADRAQITDHVLKYATGIDRHRWDLYRSIFADEIIMDFSSWSGQPAAPMAADDWVAGVRATLEPFDATQHVLTNFVIEVDSDAATCTCYMAAHHHLVTGDVREMHSIGGYYVHQLKREGDGWLIHHTQLNVTWEMGDRALFEQAALRTT</sequence>
<dbReference type="Proteomes" id="UP000185192">
    <property type="component" value="Unassembled WGS sequence"/>
</dbReference>
<dbReference type="EMBL" id="FSQW01000001">
    <property type="protein sequence ID" value="SIN62504.1"/>
    <property type="molecule type" value="Genomic_DNA"/>
</dbReference>
<dbReference type="Pfam" id="PF13577">
    <property type="entry name" value="SnoaL_4"/>
    <property type="match status" value="1"/>
</dbReference>
<evidence type="ECO:0000313" key="3">
    <source>
        <dbReference type="Proteomes" id="UP000185192"/>
    </source>
</evidence>
<name>A0A1N6CVS6_9SPHN</name>
<organism evidence="2 3">
    <name type="scientific">Parasphingorhabdus marina DSM 22363</name>
    <dbReference type="NCBI Taxonomy" id="1123272"/>
    <lineage>
        <taxon>Bacteria</taxon>
        <taxon>Pseudomonadati</taxon>
        <taxon>Pseudomonadota</taxon>
        <taxon>Alphaproteobacteria</taxon>
        <taxon>Sphingomonadales</taxon>
        <taxon>Sphingomonadaceae</taxon>
        <taxon>Parasphingorhabdus</taxon>
    </lineage>
</organism>
<evidence type="ECO:0000313" key="2">
    <source>
        <dbReference type="EMBL" id="SIN62504.1"/>
    </source>
</evidence>
<accession>A0A1N6CVS6</accession>
<dbReference type="RefSeq" id="WP_074204053.1">
    <property type="nucleotide sequence ID" value="NZ_FSQW01000001.1"/>
</dbReference>
<protein>
    <submittedName>
        <fullName evidence="2">SnoaL-like domain-containing protein</fullName>
    </submittedName>
</protein>
<proteinExistence type="predicted"/>
<dbReference type="Gene3D" id="3.10.450.50">
    <property type="match status" value="1"/>
</dbReference>
<gene>
    <name evidence="2" type="ORF">SAMN02745824_1080</name>
</gene>
<feature type="domain" description="SnoaL-like" evidence="1">
    <location>
        <begin position="6"/>
        <end position="132"/>
    </location>
</feature>
<dbReference type="STRING" id="1123272.SAMN02745824_1080"/>
<keyword evidence="3" id="KW-1185">Reference proteome</keyword>
<dbReference type="SUPFAM" id="SSF54427">
    <property type="entry name" value="NTF2-like"/>
    <property type="match status" value="1"/>
</dbReference>